<evidence type="ECO:0000313" key="2">
    <source>
        <dbReference type="EMBL" id="MDT0616276.1"/>
    </source>
</evidence>
<dbReference type="Proteomes" id="UP001180724">
    <property type="component" value="Unassembled WGS sequence"/>
</dbReference>
<keyword evidence="3" id="KW-1185">Reference proteome</keyword>
<sequence>MRLTIETEKDTYEQAIAAVQAAYGKRPTVPVDWPEAPTVEPGPEPQNLSDADIKDGWSEQLLFRVIAALMPG</sequence>
<dbReference type="EMBL" id="JAVRFH010000114">
    <property type="protein sequence ID" value="MDT0616276.1"/>
    <property type="molecule type" value="Genomic_DNA"/>
</dbReference>
<evidence type="ECO:0000256" key="1">
    <source>
        <dbReference type="SAM" id="MobiDB-lite"/>
    </source>
</evidence>
<feature type="non-terminal residue" evidence="2">
    <location>
        <position position="72"/>
    </location>
</feature>
<accession>A0ABU3B5J3</accession>
<name>A0ABU3B5J3_9ACTN</name>
<gene>
    <name evidence="2" type="ORF">RM812_39980</name>
</gene>
<reference evidence="2" key="1">
    <citation type="submission" date="2024-05" db="EMBL/GenBank/DDBJ databases">
        <title>30 novel species of actinomycetes from the DSMZ collection.</title>
        <authorList>
            <person name="Nouioui I."/>
        </authorList>
    </citation>
    <scope>NUCLEOTIDE SEQUENCE</scope>
    <source>
        <strain evidence="2">DSM 40712</strain>
    </source>
</reference>
<proteinExistence type="predicted"/>
<evidence type="ECO:0000313" key="3">
    <source>
        <dbReference type="Proteomes" id="UP001180724"/>
    </source>
</evidence>
<feature type="region of interest" description="Disordered" evidence="1">
    <location>
        <begin position="28"/>
        <end position="53"/>
    </location>
</feature>
<protein>
    <submittedName>
        <fullName evidence="2">Uncharacterized protein</fullName>
    </submittedName>
</protein>
<comment type="caution">
    <text evidence="2">The sequence shown here is derived from an EMBL/GenBank/DDBJ whole genome shotgun (WGS) entry which is preliminary data.</text>
</comment>
<organism evidence="2 3">
    <name type="scientific">Streptomyces lancefieldiae</name>
    <dbReference type="NCBI Taxonomy" id="3075520"/>
    <lineage>
        <taxon>Bacteria</taxon>
        <taxon>Bacillati</taxon>
        <taxon>Actinomycetota</taxon>
        <taxon>Actinomycetes</taxon>
        <taxon>Kitasatosporales</taxon>
        <taxon>Streptomycetaceae</taxon>
        <taxon>Streptomyces</taxon>
    </lineage>
</organism>